<dbReference type="AlphaFoldDB" id="A0A967ECM9"/>
<keyword evidence="2" id="KW-0732">Signal</keyword>
<feature type="compositionally biased region" description="Basic and acidic residues" evidence="1">
    <location>
        <begin position="113"/>
        <end position="124"/>
    </location>
</feature>
<evidence type="ECO:0000256" key="2">
    <source>
        <dbReference type="SAM" id="SignalP"/>
    </source>
</evidence>
<evidence type="ECO:0000313" key="4">
    <source>
        <dbReference type="Proteomes" id="UP000597459"/>
    </source>
</evidence>
<gene>
    <name evidence="3" type="ORF">GOB87_12750</name>
</gene>
<feature type="compositionally biased region" description="Polar residues" evidence="1">
    <location>
        <begin position="125"/>
        <end position="134"/>
    </location>
</feature>
<feature type="signal peptide" evidence="2">
    <location>
        <begin position="1"/>
        <end position="18"/>
    </location>
</feature>
<dbReference type="RefSeq" id="WP_166317537.1">
    <property type="nucleotide sequence ID" value="NZ_WOTH01000033.1"/>
</dbReference>
<protein>
    <submittedName>
        <fullName evidence="3">Uncharacterized protein</fullName>
    </submittedName>
</protein>
<evidence type="ECO:0000256" key="1">
    <source>
        <dbReference type="SAM" id="MobiDB-lite"/>
    </source>
</evidence>
<organism evidence="3 4">
    <name type="scientific">Acetobacter estunensis</name>
    <dbReference type="NCBI Taxonomy" id="104097"/>
    <lineage>
        <taxon>Bacteria</taxon>
        <taxon>Pseudomonadati</taxon>
        <taxon>Pseudomonadota</taxon>
        <taxon>Alphaproteobacteria</taxon>
        <taxon>Acetobacterales</taxon>
        <taxon>Acetobacteraceae</taxon>
        <taxon>Acetobacter</taxon>
    </lineage>
</organism>
<sequence length="134" mass="14803">MKKIGLTTLTLLTLAVTATDLRAQTSDGGGGWQSIGQSMFDAARQSGENAVRQNLQNTTSGVDNRINDYRNGLIQREQSATNSWQQEKDGVNNRINSYRDGVSNREQAATDAWKQKKDQLKATRDSANSLLGQW</sequence>
<feature type="region of interest" description="Disordered" evidence="1">
    <location>
        <begin position="79"/>
        <end position="134"/>
    </location>
</feature>
<dbReference type="EMBL" id="WOTH01000033">
    <property type="protein sequence ID" value="NHO54803.1"/>
    <property type="molecule type" value="Genomic_DNA"/>
</dbReference>
<comment type="caution">
    <text evidence="3">The sequence shown here is derived from an EMBL/GenBank/DDBJ whole genome shotgun (WGS) entry which is preliminary data.</text>
</comment>
<accession>A0A967ECM9</accession>
<evidence type="ECO:0000313" key="3">
    <source>
        <dbReference type="EMBL" id="NHO54803.1"/>
    </source>
</evidence>
<feature type="chain" id="PRO_5037523784" evidence="2">
    <location>
        <begin position="19"/>
        <end position="134"/>
    </location>
</feature>
<name>A0A967ECM9_9PROT</name>
<dbReference type="Proteomes" id="UP000597459">
    <property type="component" value="Unassembled WGS sequence"/>
</dbReference>
<proteinExistence type="predicted"/>
<keyword evidence="4" id="KW-1185">Reference proteome</keyword>
<reference evidence="3" key="1">
    <citation type="submission" date="2019-11" db="EMBL/GenBank/DDBJ databases">
        <title>Description of new Acetobacter species.</title>
        <authorList>
            <person name="Cleenwerck I."/>
            <person name="Sombolestani A.S."/>
        </authorList>
    </citation>
    <scope>NUCLEOTIDE SEQUENCE</scope>
    <source>
        <strain evidence="3">LMG 1626</strain>
    </source>
</reference>